<feature type="transmembrane region" description="Helical" evidence="1">
    <location>
        <begin position="179"/>
        <end position="201"/>
    </location>
</feature>
<evidence type="ECO:0000313" key="2">
    <source>
        <dbReference type="EMBL" id="QEG42428.1"/>
    </source>
</evidence>
<proteinExistence type="predicted"/>
<dbReference type="RefSeq" id="WP_238388892.1">
    <property type="nucleotide sequence ID" value="NZ_CP042914.1"/>
</dbReference>
<feature type="transmembrane region" description="Helical" evidence="1">
    <location>
        <begin position="109"/>
        <end position="129"/>
    </location>
</feature>
<dbReference type="Proteomes" id="UP000325286">
    <property type="component" value="Chromosome"/>
</dbReference>
<keyword evidence="3" id="KW-1185">Reference proteome</keyword>
<dbReference type="SUPFAM" id="SSF48239">
    <property type="entry name" value="Terpenoid cyclases/Protein prenyltransferases"/>
    <property type="match status" value="1"/>
</dbReference>
<dbReference type="KEGG" id="rul:UC8_44670"/>
<dbReference type="Pfam" id="PF18936">
    <property type="entry name" value="DUF5684"/>
    <property type="match status" value="1"/>
</dbReference>
<dbReference type="CDD" id="cd00688">
    <property type="entry name" value="ISOPREN_C2_like"/>
    <property type="match status" value="1"/>
</dbReference>
<feature type="transmembrane region" description="Helical" evidence="1">
    <location>
        <begin position="78"/>
        <end position="97"/>
    </location>
</feature>
<reference evidence="2 3" key="1">
    <citation type="submission" date="2019-08" db="EMBL/GenBank/DDBJ databases">
        <title>Deep-cultivation of Planctomycetes and their phenomic and genomic characterization uncovers novel biology.</title>
        <authorList>
            <person name="Wiegand S."/>
            <person name="Jogler M."/>
            <person name="Boedeker C."/>
            <person name="Pinto D."/>
            <person name="Vollmers J."/>
            <person name="Rivas-Marin E."/>
            <person name="Kohn T."/>
            <person name="Peeters S.H."/>
            <person name="Heuer A."/>
            <person name="Rast P."/>
            <person name="Oberbeckmann S."/>
            <person name="Bunk B."/>
            <person name="Jeske O."/>
            <person name="Meyerdierks A."/>
            <person name="Storesund J.E."/>
            <person name="Kallscheuer N."/>
            <person name="Luecker S."/>
            <person name="Lage O.M."/>
            <person name="Pohl T."/>
            <person name="Merkel B.J."/>
            <person name="Hornburger P."/>
            <person name="Mueller R.-W."/>
            <person name="Bruemmer F."/>
            <person name="Labrenz M."/>
            <person name="Spormann A.M."/>
            <person name="Op den Camp H."/>
            <person name="Overmann J."/>
            <person name="Amann R."/>
            <person name="Jetten M.S.M."/>
            <person name="Mascher T."/>
            <person name="Medema M.H."/>
            <person name="Devos D.P."/>
            <person name="Kaster A.-K."/>
            <person name="Ovreas L."/>
            <person name="Rohde M."/>
            <person name="Galperin M.Y."/>
            <person name="Jogler C."/>
        </authorList>
    </citation>
    <scope>NUCLEOTIDE SEQUENCE [LARGE SCALE GENOMIC DNA]</scope>
    <source>
        <strain evidence="2 3">UC8</strain>
    </source>
</reference>
<dbReference type="InterPro" id="IPR008930">
    <property type="entry name" value="Terpenoid_cyclase/PrenylTrfase"/>
</dbReference>
<gene>
    <name evidence="2" type="ORF">UC8_44670</name>
</gene>
<sequence length="659" mass="71273">MNIFQPSALFAQQDMGTAFAAAGAVFVVFFLVMMALNLLIIVGLWKVFSKAGKPGWAALIPVYNLIVLLEIVKRPLWWVVLAMIPMVNLAVSIVLCLDLAKQFNKGPGFGIGLALLPYVFVPMLGFGSAEYADAVEAGMTPTGGSTPQAQPVRTAEAAEPDAEDADLQRRFVLFQAVPAWMISMVVHVLILLALALVTIGVEEKVVNVLSASSIGEEGPEIDEFSMEQPQEEMEQTEEEVTEEVVEVAEPIEDMQPLDLDTPLEMVSVPISVVDMASAMAPVADSLQTLSATTTSELGSRSSADVKKQMLRTYGGTESSEAAVTKALKWLERHQLPNGAWTFAHQVVCRDPACDHSGSHKEAVNGATALALLPFLGAGQTQFTGEHKKTVERGLAFLIANGKPKSIGGLQCLDFTEKGGSMYSHGLAAIALCEAYAMTEDSRLAGPAQGALNFIMYAQDPRGGGWRYRPRQAGDTSATGWQIMALKSGYMGHLTVTPASIRGSTLFLDSVQSDGGSLYGYTAPVANRRSGRACHAVGLLCRMYLGWDKDHPGIKKGVQHLSAIGVAKGDIYYNYYAAQVLRQYGGSEWEKFNTELRDWLVAEQSDTGGTKGSWAFKNAGHGTEHGGRLYMTCMATMILEVYYRHMPLYADKAAEEEFPL</sequence>
<name>A0A5B9QTT0_9BACT</name>
<keyword evidence="1" id="KW-1133">Transmembrane helix</keyword>
<keyword evidence="1" id="KW-0812">Transmembrane</keyword>
<accession>A0A5B9QTT0</accession>
<evidence type="ECO:0000313" key="3">
    <source>
        <dbReference type="Proteomes" id="UP000325286"/>
    </source>
</evidence>
<keyword evidence="1" id="KW-0472">Membrane</keyword>
<evidence type="ECO:0008006" key="4">
    <source>
        <dbReference type="Google" id="ProtNLM"/>
    </source>
</evidence>
<feature type="transmembrane region" description="Helical" evidence="1">
    <location>
        <begin position="20"/>
        <end position="44"/>
    </location>
</feature>
<dbReference type="Gene3D" id="1.50.10.20">
    <property type="match status" value="2"/>
</dbReference>
<dbReference type="InterPro" id="IPR043739">
    <property type="entry name" value="DUF5684"/>
</dbReference>
<organism evidence="2 3">
    <name type="scientific">Roseimaritima ulvae</name>
    <dbReference type="NCBI Taxonomy" id="980254"/>
    <lineage>
        <taxon>Bacteria</taxon>
        <taxon>Pseudomonadati</taxon>
        <taxon>Planctomycetota</taxon>
        <taxon>Planctomycetia</taxon>
        <taxon>Pirellulales</taxon>
        <taxon>Pirellulaceae</taxon>
        <taxon>Roseimaritima</taxon>
    </lineage>
</organism>
<protein>
    <recommendedName>
        <fullName evidence="4">Squalene cyclase C-terminal domain-containing protein</fullName>
    </recommendedName>
</protein>
<dbReference type="EMBL" id="CP042914">
    <property type="protein sequence ID" value="QEG42428.1"/>
    <property type="molecule type" value="Genomic_DNA"/>
</dbReference>
<dbReference type="AlphaFoldDB" id="A0A5B9QTT0"/>
<evidence type="ECO:0000256" key="1">
    <source>
        <dbReference type="SAM" id="Phobius"/>
    </source>
</evidence>